<feature type="region of interest" description="Disordered" evidence="2">
    <location>
        <begin position="1"/>
        <end position="36"/>
    </location>
</feature>
<proteinExistence type="predicted"/>
<accession>A0ABU3Z2M6</accession>
<organism evidence="3 4">
    <name type="scientific">Methanoculleus nereidis</name>
    <dbReference type="NCBI Taxonomy" id="2735141"/>
    <lineage>
        <taxon>Archaea</taxon>
        <taxon>Methanobacteriati</taxon>
        <taxon>Methanobacteriota</taxon>
        <taxon>Stenosarchaea group</taxon>
        <taxon>Methanomicrobia</taxon>
        <taxon>Methanomicrobiales</taxon>
        <taxon>Methanomicrobiaceae</taxon>
        <taxon>Methanoculleus</taxon>
    </lineage>
</organism>
<dbReference type="RefSeq" id="WP_317296256.1">
    <property type="nucleotide sequence ID" value="NZ_JABFFQ010000005.1"/>
</dbReference>
<keyword evidence="1" id="KW-0175">Coiled coil</keyword>
<dbReference type="EMBL" id="JABFFQ010000005">
    <property type="protein sequence ID" value="MDV4343071.1"/>
    <property type="molecule type" value="Genomic_DNA"/>
</dbReference>
<gene>
    <name evidence="3" type="ORF">HL657_07785</name>
</gene>
<dbReference type="Proteomes" id="UP001273768">
    <property type="component" value="Unassembled WGS sequence"/>
</dbReference>
<sequence length="180" mass="20398">MVVLQPGKKWDAQDQRERRGPPLDIESGRSPGETWETRDMSVRYPLNEIVAEKTREWLSTPELRPWHINRSIDNATLPVSALSREIEELRQIVQELRESNSALQSRVSALERKLIKETTADNLWEISDNNLLALEEISGIATPPDRPGGQDPFDALKGLLIEYSDETVDSAELVKSVRGK</sequence>
<evidence type="ECO:0000313" key="4">
    <source>
        <dbReference type="Proteomes" id="UP001273768"/>
    </source>
</evidence>
<feature type="compositionally biased region" description="Basic and acidic residues" evidence="2">
    <location>
        <begin position="8"/>
        <end position="21"/>
    </location>
</feature>
<evidence type="ECO:0000256" key="2">
    <source>
        <dbReference type="SAM" id="MobiDB-lite"/>
    </source>
</evidence>
<keyword evidence="4" id="KW-1185">Reference proteome</keyword>
<feature type="coiled-coil region" evidence="1">
    <location>
        <begin position="79"/>
        <end position="113"/>
    </location>
</feature>
<comment type="caution">
    <text evidence="3">The sequence shown here is derived from an EMBL/GenBank/DDBJ whole genome shotgun (WGS) entry which is preliminary data.</text>
</comment>
<name>A0ABU3Z2M6_9EURY</name>
<evidence type="ECO:0000256" key="1">
    <source>
        <dbReference type="SAM" id="Coils"/>
    </source>
</evidence>
<protein>
    <submittedName>
        <fullName evidence="3">Uncharacterized protein</fullName>
    </submittedName>
</protein>
<evidence type="ECO:0000313" key="3">
    <source>
        <dbReference type="EMBL" id="MDV4343071.1"/>
    </source>
</evidence>
<reference evidence="3 4" key="1">
    <citation type="submission" date="2020-05" db="EMBL/GenBank/DDBJ databases">
        <title>Isolation and characterization of methanoarchaea from a cold seep at offshore SW Taiwan.</title>
        <authorList>
            <person name="Chen Y.-W."/>
            <person name="Chen S.-C."/>
            <person name="Lai M.-C."/>
        </authorList>
    </citation>
    <scope>NUCLEOTIDE SEQUENCE [LARGE SCALE GENOMIC DNA]</scope>
    <source>
        <strain evidence="3 4">YWC-01</strain>
    </source>
</reference>